<dbReference type="PANTHER" id="PTHR12949:SF0">
    <property type="entry name" value="DNA-DIRECTED RNA POLYMERASE III SUBUNIT RPC3"/>
    <property type="match status" value="1"/>
</dbReference>
<evidence type="ECO:0000259" key="8">
    <source>
        <dbReference type="Pfam" id="PF22536"/>
    </source>
</evidence>
<keyword evidence="3 6" id="KW-0804">Transcription</keyword>
<comment type="subcellular location">
    <subcellularLocation>
        <location evidence="1 6">Nucleus</location>
    </subcellularLocation>
</comment>
<evidence type="ECO:0000256" key="4">
    <source>
        <dbReference type="ARBA" id="ARBA00023242"/>
    </source>
</evidence>
<dbReference type="RefSeq" id="XP_014183011.1">
    <property type="nucleotide sequence ID" value="XM_014327536.1"/>
</dbReference>
<dbReference type="OrthoDB" id="272392at2759"/>
<evidence type="ECO:0000256" key="2">
    <source>
        <dbReference type="ARBA" id="ARBA00022478"/>
    </source>
</evidence>
<keyword evidence="2 6" id="KW-0240">DNA-directed RNA polymerase</keyword>
<accession>J5RAC6</accession>
<dbReference type="KEGG" id="tasa:A1Q1_07300"/>
<dbReference type="Gene3D" id="1.10.10.10">
    <property type="entry name" value="Winged helix-like DNA-binding domain superfamily/Winged helix DNA-binding domain"/>
    <property type="match status" value="2"/>
</dbReference>
<dbReference type="Pfam" id="PF05645">
    <property type="entry name" value="RNA_pol_Rpc82"/>
    <property type="match status" value="1"/>
</dbReference>
<evidence type="ECO:0000313" key="10">
    <source>
        <dbReference type="Proteomes" id="UP000002748"/>
    </source>
</evidence>
<evidence type="ECO:0000256" key="1">
    <source>
        <dbReference type="ARBA" id="ARBA00004123"/>
    </source>
</evidence>
<dbReference type="InterPro" id="IPR008806">
    <property type="entry name" value="RNA_pol_III_Rpc82_C"/>
</dbReference>
<dbReference type="PANTHER" id="PTHR12949">
    <property type="entry name" value="RNA POLYMERASE III DNA DIRECTED -RELATED"/>
    <property type="match status" value="1"/>
</dbReference>
<dbReference type="GO" id="GO:0003697">
    <property type="term" value="F:single-stranded DNA binding"/>
    <property type="evidence" value="ECO:0007669"/>
    <property type="project" value="UniProtKB-UniRule"/>
</dbReference>
<name>J5RAC6_TRIAS</name>
<dbReference type="AlphaFoldDB" id="J5RAC6"/>
<dbReference type="GO" id="GO:0005666">
    <property type="term" value="C:RNA polymerase III complex"/>
    <property type="evidence" value="ECO:0007669"/>
    <property type="project" value="UniProtKB-UniRule"/>
</dbReference>
<sequence length="507" mass="57030">MDAVNTNGKEAVRLCEHVVRQAFGDVVGASLIILLQHHLVGSTGGSRRNPPEEEMYEFDIIECLMRLRWGRMLALTEKEFGEEIFLYGKLTMEEIQDVLAEYDMSASSLRRVVTLMLRRGFLEPTCAELTMLRSDQIDRRYRELKKAAIDEITDERMDFRNPSRALKELKVPKKSSSSALKGKSKGENWDVVDGVPLRANYDKYNVLIRNEMIIQAATDRWNAAAGEVMRAALAASIDSQSDPRELRTSVAVNVTQIVDRIPQHAYKLLMAGMVGTGSKNIPEITRQYLAVMSGDDLASGGGGGRFLTHSDGTSPTFFVELEAICTALKHSLLTELVRERIDEKAARVLAVIAEAKFASETMVRDCAMIPLREARHILSELQKLSLIDIQEVPKTAAKGRNMFPGNDFHLWSIDLRKAYGFLLSGVYKTAANVMQRRQHELEKRSVLLEKLERDDYTPEQVVEYLSAKDRQDYDELNNALQMLSLAETRTDLIVMMLRDLPGGAPTS</sequence>
<organism evidence="9 10">
    <name type="scientific">Trichosporon asahii var. asahii (strain ATCC 90039 / CBS 2479 / JCM 2466 / KCTC 7840 / NBRC 103889/ NCYC 2677 / UAMH 7654)</name>
    <name type="common">Yeast</name>
    <dbReference type="NCBI Taxonomy" id="1186058"/>
    <lineage>
        <taxon>Eukaryota</taxon>
        <taxon>Fungi</taxon>
        <taxon>Dikarya</taxon>
        <taxon>Basidiomycota</taxon>
        <taxon>Agaricomycotina</taxon>
        <taxon>Tremellomycetes</taxon>
        <taxon>Trichosporonales</taxon>
        <taxon>Trichosporonaceae</taxon>
        <taxon>Trichosporon</taxon>
    </lineage>
</organism>
<comment type="caution">
    <text evidence="9">The sequence shown here is derived from an EMBL/GenBank/DDBJ whole genome shotgun (WGS) entry which is preliminary data.</text>
</comment>
<reference evidence="9 10" key="1">
    <citation type="journal article" date="2012" name="Eukaryot. Cell">
        <title>Draft genome sequence of CBS 2479, the standard type strain of Trichosporon asahii.</title>
        <authorList>
            <person name="Yang R.Y."/>
            <person name="Li H.T."/>
            <person name="Zhu H."/>
            <person name="Zhou G.P."/>
            <person name="Wang M."/>
            <person name="Wang L."/>
        </authorList>
    </citation>
    <scope>NUCLEOTIDE SEQUENCE [LARGE SCALE GENOMIC DNA]</scope>
    <source>
        <strain evidence="10">ATCC 90039 / CBS 2479 / JCM 2466 / KCTC 7840 / NCYC 2677 / UAMH 7654</strain>
    </source>
</reference>
<dbReference type="Proteomes" id="UP000002748">
    <property type="component" value="Unassembled WGS sequence"/>
</dbReference>
<dbReference type="InterPro" id="IPR055207">
    <property type="entry name" value="POLR3C_WHD"/>
</dbReference>
<dbReference type="InterPro" id="IPR039748">
    <property type="entry name" value="RPC3"/>
</dbReference>
<gene>
    <name evidence="9" type="ORF">A1Q1_07300</name>
</gene>
<evidence type="ECO:0000256" key="6">
    <source>
        <dbReference type="RuleBase" id="RU367076"/>
    </source>
</evidence>
<feature type="domain" description="DNA-directed RNA polymerase III subunit RPC3 winged-helix" evidence="8">
    <location>
        <begin position="333"/>
        <end position="413"/>
    </location>
</feature>
<dbReference type="InterPro" id="IPR036388">
    <property type="entry name" value="WH-like_DNA-bd_sf"/>
</dbReference>
<evidence type="ECO:0000259" key="7">
    <source>
        <dbReference type="Pfam" id="PF05645"/>
    </source>
</evidence>
<protein>
    <recommendedName>
        <fullName evidence="6">DNA-directed RNA polymerase III subunit RPC3</fullName>
        <shortName evidence="6">RNA polymerase III subunit C3</shortName>
    </recommendedName>
</protein>
<dbReference type="VEuPathDB" id="FungiDB:A1Q1_07300"/>
<dbReference type="GO" id="GO:0006351">
    <property type="term" value="P:DNA-templated transcription"/>
    <property type="evidence" value="ECO:0007669"/>
    <property type="project" value="InterPro"/>
</dbReference>
<dbReference type="GeneID" id="25990812"/>
<comment type="subunit">
    <text evidence="6">Component of the RNA polymerase III (Pol III) complex consisting of 17 subunits.</text>
</comment>
<comment type="similarity">
    <text evidence="6">Belongs to the RNA polymerase beta chain family.</text>
</comment>
<proteinExistence type="inferred from homology"/>
<evidence type="ECO:0000256" key="5">
    <source>
        <dbReference type="ARBA" id="ARBA00025127"/>
    </source>
</evidence>
<comment type="function">
    <text evidence="5 6">DNA-dependent RNA polymerase catalyzes the transcription of DNA into RNA using the four ribonucleoside triphosphates as substrates. Specific core component of RNA polymerase III which synthesizes small RNAs, such as 5S rRNA and tRNAs.</text>
</comment>
<dbReference type="HOGENOM" id="CLU_023294_2_0_1"/>
<feature type="domain" description="RNA polymerase III Rpc82 C -terminal" evidence="7">
    <location>
        <begin position="155"/>
        <end position="268"/>
    </location>
</feature>
<evidence type="ECO:0000313" key="9">
    <source>
        <dbReference type="EMBL" id="EJT51538.1"/>
    </source>
</evidence>
<dbReference type="EMBL" id="ALBS01000054">
    <property type="protein sequence ID" value="EJT51538.1"/>
    <property type="molecule type" value="Genomic_DNA"/>
</dbReference>
<keyword evidence="4 6" id="KW-0539">Nucleus</keyword>
<dbReference type="Pfam" id="PF22536">
    <property type="entry name" value="WHD_POLR3C"/>
    <property type="match status" value="1"/>
</dbReference>
<evidence type="ECO:0000256" key="3">
    <source>
        <dbReference type="ARBA" id="ARBA00023163"/>
    </source>
</evidence>